<dbReference type="SUPFAM" id="SSF69318">
    <property type="entry name" value="Integrin alpha N-terminal domain"/>
    <property type="match status" value="1"/>
</dbReference>
<dbReference type="PROSITE" id="PS51470">
    <property type="entry name" value="FG_GAP"/>
    <property type="match status" value="2"/>
</dbReference>
<keyword evidence="2" id="KW-0677">Repeat</keyword>
<feature type="compositionally biased region" description="Low complexity" evidence="5">
    <location>
        <begin position="474"/>
        <end position="483"/>
    </location>
</feature>
<sequence length="492" mass="49072">MHKHQLRLALATATAAALTGGLLGLSAAGTASAADSATVPHADFNGDGRGDVAFSADGAYVDGKKEAGQLVVLYGTATGVSSAKRHTISQNTTGAPGTAEAGDRFGYDTAYADFNGDGYDDIAVGAQGEDAGSDVDGGGLAIFWGSASGITGKGVTVADPAPTAHDRWGKNLAAGDFDGDGKADLAVGSNNTTVYVLKGGFSSSGTPGGRYTVKPPIVGTELNGPLNLTAGDVNGDKRTDLVIDGYENQTEYGWNRNYYVPGSSTGLSTANIRTIKPGVITAIGDIDNDGYGDIVSGAAWNATASDGTSVPDSAKGGKVWVTYGTASGPGTATGITQDTGNVPGGSETNDMFGYELDLGDINGDHYLDLAIGVAGEDFGSAVNTGAVTILYGGPNGLNTTSGAQSLAQSTAGVPGNDENNDMFGIDVKLDDVSGDGKADLIAGSAENDGNGGVTYLPSNGSKITTTGSRTIAPSTSGVSTTGSPYFGANFAD</sequence>
<reference evidence="7 8" key="1">
    <citation type="submission" date="2024-06" db="EMBL/GenBank/DDBJ databases">
        <title>The Natural Products Discovery Center: Release of the First 8490 Sequenced Strains for Exploring Actinobacteria Biosynthetic Diversity.</title>
        <authorList>
            <person name="Kalkreuter E."/>
            <person name="Kautsar S.A."/>
            <person name="Yang D."/>
            <person name="Bader C.D."/>
            <person name="Teijaro C.N."/>
            <person name="Fluegel L."/>
            <person name="Davis C.M."/>
            <person name="Simpson J.R."/>
            <person name="Lauterbach L."/>
            <person name="Steele A.D."/>
            <person name="Gui C."/>
            <person name="Meng S."/>
            <person name="Li G."/>
            <person name="Viehrig K."/>
            <person name="Ye F."/>
            <person name="Su P."/>
            <person name="Kiefer A.F."/>
            <person name="Nichols A."/>
            <person name="Cepeda A.J."/>
            <person name="Yan W."/>
            <person name="Fan B."/>
            <person name="Jiang Y."/>
            <person name="Adhikari A."/>
            <person name="Zheng C.-J."/>
            <person name="Schuster L."/>
            <person name="Cowan T.M."/>
            <person name="Smanski M.J."/>
            <person name="Chevrette M.G."/>
            <person name="De Carvalho L.P.S."/>
            <person name="Shen B."/>
        </authorList>
    </citation>
    <scope>NUCLEOTIDE SEQUENCE [LARGE SCALE GENOMIC DNA]</scope>
    <source>
        <strain evidence="7 8">NPDC000155</strain>
    </source>
</reference>
<dbReference type="Pfam" id="PF13517">
    <property type="entry name" value="FG-GAP_3"/>
    <property type="match status" value="1"/>
</dbReference>
<evidence type="ECO:0000256" key="2">
    <source>
        <dbReference type="ARBA" id="ARBA00022737"/>
    </source>
</evidence>
<organism evidence="7 8">
    <name type="scientific">Streptomyces lanatus</name>
    <dbReference type="NCBI Taxonomy" id="66900"/>
    <lineage>
        <taxon>Bacteria</taxon>
        <taxon>Bacillati</taxon>
        <taxon>Actinomycetota</taxon>
        <taxon>Actinomycetes</taxon>
        <taxon>Kitasatosporales</taxon>
        <taxon>Streptomycetaceae</taxon>
        <taxon>Streptomyces</taxon>
    </lineage>
</organism>
<keyword evidence="3" id="KW-0378">Hydrolase</keyword>
<dbReference type="Pfam" id="PF01839">
    <property type="entry name" value="FG-GAP"/>
    <property type="match status" value="3"/>
</dbReference>
<evidence type="ECO:0000256" key="5">
    <source>
        <dbReference type="SAM" id="MobiDB-lite"/>
    </source>
</evidence>
<evidence type="ECO:0000256" key="4">
    <source>
        <dbReference type="ARBA" id="ARBA00023180"/>
    </source>
</evidence>
<evidence type="ECO:0000313" key="8">
    <source>
        <dbReference type="Proteomes" id="UP001486207"/>
    </source>
</evidence>
<feature type="region of interest" description="Disordered" evidence="5">
    <location>
        <begin position="466"/>
        <end position="492"/>
    </location>
</feature>
<evidence type="ECO:0000313" key="7">
    <source>
        <dbReference type="EMBL" id="MER7377379.1"/>
    </source>
</evidence>
<dbReference type="Gene3D" id="2.130.10.130">
    <property type="entry name" value="Integrin alpha, N-terminal"/>
    <property type="match status" value="3"/>
</dbReference>
<accession>A0ABV1Y0N1</accession>
<dbReference type="Proteomes" id="UP001486207">
    <property type="component" value="Unassembled WGS sequence"/>
</dbReference>
<dbReference type="PANTHER" id="PTHR23221:SF7">
    <property type="entry name" value="PHOSPHATIDYLINOSITOL-GLYCAN-SPECIFIC PHOSPHOLIPASE D"/>
    <property type="match status" value="1"/>
</dbReference>
<evidence type="ECO:0000256" key="1">
    <source>
        <dbReference type="ARBA" id="ARBA00022729"/>
    </source>
</evidence>
<keyword evidence="1 6" id="KW-0732">Signal</keyword>
<comment type="caution">
    <text evidence="7">The sequence shown here is derived from an EMBL/GenBank/DDBJ whole genome shotgun (WGS) entry which is preliminary data.</text>
</comment>
<feature type="signal peptide" evidence="6">
    <location>
        <begin position="1"/>
        <end position="33"/>
    </location>
</feature>
<dbReference type="SMART" id="SM00191">
    <property type="entry name" value="Int_alpha"/>
    <property type="match status" value="6"/>
</dbReference>
<dbReference type="InterPro" id="IPR013519">
    <property type="entry name" value="Int_alpha_beta-p"/>
</dbReference>
<evidence type="ECO:0000256" key="3">
    <source>
        <dbReference type="ARBA" id="ARBA00022801"/>
    </source>
</evidence>
<name>A0ABV1Y0N1_9ACTN</name>
<keyword evidence="4" id="KW-0325">Glycoprotein</keyword>
<dbReference type="RefSeq" id="WP_190074395.1">
    <property type="nucleotide sequence ID" value="NZ_BNBM01000018.1"/>
</dbReference>
<protein>
    <submittedName>
        <fullName evidence="7">VCBS repeat-containing protein</fullName>
    </submittedName>
</protein>
<evidence type="ECO:0000256" key="6">
    <source>
        <dbReference type="SAM" id="SignalP"/>
    </source>
</evidence>
<keyword evidence="8" id="KW-1185">Reference proteome</keyword>
<proteinExistence type="predicted"/>
<dbReference type="EMBL" id="JBEPFB010000018">
    <property type="protein sequence ID" value="MER7377379.1"/>
    <property type="molecule type" value="Genomic_DNA"/>
</dbReference>
<dbReference type="PANTHER" id="PTHR23221">
    <property type="entry name" value="GLYCOSYLPHOSPHATIDYLINOSITOL PHOSPHOLIPASE D"/>
    <property type="match status" value="1"/>
</dbReference>
<dbReference type="InterPro" id="IPR028994">
    <property type="entry name" value="Integrin_alpha_N"/>
</dbReference>
<gene>
    <name evidence="7" type="ORF">ABT384_32625</name>
</gene>
<feature type="chain" id="PRO_5046828821" evidence="6">
    <location>
        <begin position="34"/>
        <end position="492"/>
    </location>
</feature>
<dbReference type="InterPro" id="IPR013517">
    <property type="entry name" value="FG-GAP"/>
</dbReference>